<dbReference type="EMBL" id="JAFJYH010000013">
    <property type="protein sequence ID" value="KAG4425150.1"/>
    <property type="molecule type" value="Genomic_DNA"/>
</dbReference>
<proteinExistence type="predicted"/>
<sequence length="378" mass="44060">MDTSTTTTPGEVFTRSQDICSDESYCCDCRDLVDFKGPTPDQLKCEKCEHEICQYCFNFDLYKLEQHSDVSSDEEYEVEQYRIENDEADKSLLKTKRGMFAVKDIVEDGVNNIDVLIKVVFPKVETSKVHSMAAELKMMIAFEALTPDARPVKLAWSHRNRHWTYRRYKQTKSPVDAYPWFNYDTDRLFFEYERCGSRDRDIQEYVRSMKIAAKHLRDHVDAFGPRVKHIELTWCQRAEHAGEVLHHFHGIDGLESIDLICHDHYKDAYQDRMTNHANRWQYDPSEIQYMVNRGRLEGDPKPYSFKVRLFGWDGIEYIFGTKPCPGRGGADEDSDEDSEKDSDEESNNDSEEEFGSNEDLDEDVDEETSSNVEGSDEE</sequence>
<organism evidence="2 3">
    <name type="scientific">Cadophora malorum</name>
    <dbReference type="NCBI Taxonomy" id="108018"/>
    <lineage>
        <taxon>Eukaryota</taxon>
        <taxon>Fungi</taxon>
        <taxon>Dikarya</taxon>
        <taxon>Ascomycota</taxon>
        <taxon>Pezizomycotina</taxon>
        <taxon>Leotiomycetes</taxon>
        <taxon>Helotiales</taxon>
        <taxon>Ploettnerulaceae</taxon>
        <taxon>Cadophora</taxon>
    </lineage>
</organism>
<dbReference type="Proteomes" id="UP000664132">
    <property type="component" value="Unassembled WGS sequence"/>
</dbReference>
<feature type="compositionally biased region" description="Acidic residues" evidence="1">
    <location>
        <begin position="331"/>
        <end position="378"/>
    </location>
</feature>
<gene>
    <name evidence="2" type="ORF">IFR04_001717</name>
</gene>
<feature type="region of interest" description="Disordered" evidence="1">
    <location>
        <begin position="323"/>
        <end position="378"/>
    </location>
</feature>
<reference evidence="2" key="1">
    <citation type="submission" date="2021-02" db="EMBL/GenBank/DDBJ databases">
        <title>Genome sequence Cadophora malorum strain M34.</title>
        <authorList>
            <person name="Stefanovic E."/>
            <person name="Vu D."/>
            <person name="Scully C."/>
            <person name="Dijksterhuis J."/>
            <person name="Roader J."/>
            <person name="Houbraken J."/>
        </authorList>
    </citation>
    <scope>NUCLEOTIDE SEQUENCE</scope>
    <source>
        <strain evidence="2">M34</strain>
    </source>
</reference>
<dbReference type="OrthoDB" id="3509066at2759"/>
<evidence type="ECO:0000313" key="3">
    <source>
        <dbReference type="Proteomes" id="UP000664132"/>
    </source>
</evidence>
<name>A0A8H8BV15_9HELO</name>
<protein>
    <submittedName>
        <fullName evidence="2">Uncharacterized protein</fullName>
    </submittedName>
</protein>
<dbReference type="AlphaFoldDB" id="A0A8H8BV15"/>
<keyword evidence="3" id="KW-1185">Reference proteome</keyword>
<accession>A0A8H8BV15</accession>
<comment type="caution">
    <text evidence="2">The sequence shown here is derived from an EMBL/GenBank/DDBJ whole genome shotgun (WGS) entry which is preliminary data.</text>
</comment>
<evidence type="ECO:0000256" key="1">
    <source>
        <dbReference type="SAM" id="MobiDB-lite"/>
    </source>
</evidence>
<evidence type="ECO:0000313" key="2">
    <source>
        <dbReference type="EMBL" id="KAG4425150.1"/>
    </source>
</evidence>